<evidence type="ECO:0000256" key="3">
    <source>
        <dbReference type="SAM" id="Phobius"/>
    </source>
</evidence>
<keyword evidence="3" id="KW-1133">Transmembrane helix</keyword>
<evidence type="ECO:0000256" key="2">
    <source>
        <dbReference type="SAM" id="MobiDB-lite"/>
    </source>
</evidence>
<keyword evidence="4" id="KW-0732">Signal</keyword>
<feature type="transmembrane region" description="Helical" evidence="3">
    <location>
        <begin position="570"/>
        <end position="589"/>
    </location>
</feature>
<feature type="transmembrane region" description="Helical" evidence="3">
    <location>
        <begin position="517"/>
        <end position="550"/>
    </location>
</feature>
<dbReference type="RefSeq" id="XP_028872971.1">
    <property type="nucleotide sequence ID" value="XM_029018020.1"/>
</dbReference>
<dbReference type="VEuPathDB" id="CryptoDB:cubi_01008"/>
<evidence type="ECO:0000256" key="1">
    <source>
        <dbReference type="ARBA" id="ARBA00022837"/>
    </source>
</evidence>
<name>A0A1J4MA38_9CRYT</name>
<keyword evidence="3" id="KW-0472">Membrane</keyword>
<feature type="domain" description="EF-hand" evidence="5">
    <location>
        <begin position="873"/>
        <end position="908"/>
    </location>
</feature>
<protein>
    <recommendedName>
        <fullName evidence="5">EF-hand domain-containing protein</fullName>
    </recommendedName>
</protein>
<organism evidence="6 7">
    <name type="scientific">Cryptosporidium ubiquitum</name>
    <dbReference type="NCBI Taxonomy" id="857276"/>
    <lineage>
        <taxon>Eukaryota</taxon>
        <taxon>Sar</taxon>
        <taxon>Alveolata</taxon>
        <taxon>Apicomplexa</taxon>
        <taxon>Conoidasida</taxon>
        <taxon>Coccidia</taxon>
        <taxon>Eucoccidiorida</taxon>
        <taxon>Eimeriorina</taxon>
        <taxon>Cryptosporidiidae</taxon>
        <taxon>Cryptosporidium</taxon>
    </lineage>
</organism>
<dbReference type="GeneID" id="39977799"/>
<keyword evidence="1" id="KW-0106">Calcium</keyword>
<keyword evidence="3" id="KW-0812">Transmembrane</keyword>
<accession>A0A1J4MA38</accession>
<feature type="signal peptide" evidence="4">
    <location>
        <begin position="1"/>
        <end position="31"/>
    </location>
</feature>
<proteinExistence type="predicted"/>
<feature type="region of interest" description="Disordered" evidence="2">
    <location>
        <begin position="345"/>
        <end position="372"/>
    </location>
</feature>
<dbReference type="InterPro" id="IPR018247">
    <property type="entry name" value="EF_Hand_1_Ca_BS"/>
</dbReference>
<evidence type="ECO:0000313" key="7">
    <source>
        <dbReference type="Proteomes" id="UP000186176"/>
    </source>
</evidence>
<keyword evidence="7" id="KW-1185">Reference proteome</keyword>
<gene>
    <name evidence="6" type="ORF">cubi_01008</name>
</gene>
<evidence type="ECO:0000313" key="6">
    <source>
        <dbReference type="EMBL" id="OII70863.1"/>
    </source>
</evidence>
<dbReference type="PROSITE" id="PS50222">
    <property type="entry name" value="EF_HAND_2"/>
    <property type="match status" value="1"/>
</dbReference>
<feature type="chain" id="PRO_5013266867" description="EF-hand domain-containing protein" evidence="4">
    <location>
        <begin position="32"/>
        <end position="1089"/>
    </location>
</feature>
<dbReference type="PROSITE" id="PS00018">
    <property type="entry name" value="EF_HAND_1"/>
    <property type="match status" value="1"/>
</dbReference>
<comment type="caution">
    <text evidence="6">The sequence shown here is derived from an EMBL/GenBank/DDBJ whole genome shotgun (WGS) entry which is preliminary data.</text>
</comment>
<feature type="transmembrane region" description="Helical" evidence="3">
    <location>
        <begin position="120"/>
        <end position="144"/>
    </location>
</feature>
<evidence type="ECO:0000259" key="5">
    <source>
        <dbReference type="PROSITE" id="PS50222"/>
    </source>
</evidence>
<dbReference type="InterPro" id="IPR011992">
    <property type="entry name" value="EF-hand-dom_pair"/>
</dbReference>
<dbReference type="AlphaFoldDB" id="A0A1J4MA38"/>
<feature type="transmembrane region" description="Helical" evidence="3">
    <location>
        <begin position="702"/>
        <end position="722"/>
    </location>
</feature>
<reference evidence="6 7" key="1">
    <citation type="submission" date="2016-10" db="EMBL/GenBank/DDBJ databases">
        <title>Reductive evolution of mitochondrial metabolism and differential evolution of invasion-related proteins in Cryptosporidium.</title>
        <authorList>
            <person name="Liu S."/>
            <person name="Roellig D.M."/>
            <person name="Guo Y."/>
            <person name="Li N."/>
            <person name="Frace M.A."/>
            <person name="Tang K."/>
            <person name="Zhang L."/>
            <person name="Feng Y."/>
            <person name="Xiao L."/>
        </authorList>
    </citation>
    <scope>NUCLEOTIDE SEQUENCE [LARGE SCALE GENOMIC DNA]</scope>
    <source>
        <strain evidence="6">39726</strain>
    </source>
</reference>
<dbReference type="InterPro" id="IPR002048">
    <property type="entry name" value="EF_hand_dom"/>
</dbReference>
<dbReference type="EMBL" id="LRBP01000039">
    <property type="protein sequence ID" value="OII70863.1"/>
    <property type="molecule type" value="Genomic_DNA"/>
</dbReference>
<dbReference type="SUPFAM" id="SSF47473">
    <property type="entry name" value="EF-hand"/>
    <property type="match status" value="1"/>
</dbReference>
<evidence type="ECO:0000256" key="4">
    <source>
        <dbReference type="SAM" id="SignalP"/>
    </source>
</evidence>
<feature type="transmembrane region" description="Helical" evidence="3">
    <location>
        <begin position="78"/>
        <end position="99"/>
    </location>
</feature>
<dbReference type="Proteomes" id="UP000186176">
    <property type="component" value="Unassembled WGS sequence"/>
</dbReference>
<feature type="transmembrane region" description="Helical" evidence="3">
    <location>
        <begin position="194"/>
        <end position="214"/>
    </location>
</feature>
<dbReference type="OrthoDB" id="186625at2759"/>
<sequence length="1089" mass="125494">MSLFFRKKSLLLSLLAVLLLLFLFGWTEIEAKDVAISLRREANYEGDIEDNILQKKSESIDNYHNETDRIKSRYSSTAVYFILSGILVIITILSTYLIRECIVDRIRRKNDSFLQTVMDTVFRQAACIFVSLAISYCMLTSRLIDHLRNFCESLMAEYSRQSIINNLATRLDGAIVSNSKVWTTENLGREFNNILAIVILSFAWYCLFVLYFTGCVKFLEKWIRYADETDIGVLIKNIFNLQNLFSLKLNKNSEPNFAREEIQNNRLNHSESKDKLFGESGTVLQNSVPITVLNENESISSYKRSSVGRIDNQKNKTCEGNEKSSNEGKRLSVTCESDNIAEENLCDSMDSSNSGGCSGEGSENEEIRSDTDVEDELALSQLNESIELDIGKSLSLKGKQQRESSIIKRKRNDTGTEKFTWKENLKLKLESLWTKLWLWPNQLFLTYTKAHFISLRYDFMDEVAAYDNYGSSFSTNISGDSGFSDDGLSTSWLISLTDPTTPLVAGVYFTEYLRAKLLIMAVTLIRIPITTLTFILGLNVLGWFLIYDYYQNLILFNNVKHYISEPMICTYISLLLLCFTLTIWLRAWLIKRQLQPKNILEYLKMKYSLDIGMPLQEIEYDKIMPRYKISNNRVNSNGEYSQISSQSSPSINQEEQEFMQNRSCFGRLSKYLKIKLCGTNFPSLHDDLFFFKRNGPAILIRWFQASYFLQLILISIVIHLSYLQKRLWYEEFPLATFTIWVIFGFQHFCLPFIIYPILLCTSVGQMADKIVLEEVLNIQKAQNIQRLSQISEALRFYSFLHLFNSGSQENKELQRRKFSIVAKTAPWELQIRCRNTMNFLINNAPIRTRNIVGKWGIDEYTIKYFLVSEGLYYSSEHAKDILATFDYDKDNKLNESEFAICYHAIQQHFMGELDVNLLLNYLEVNFGVNTASSTGIDLNTFTALVKKLDLGWSSGQIRHAMIFLSGERNLSSIYVSSLNNSKKSEYKQRNKYLLSVKVNDFVNKLVTIEGGIPNNIAASRFKNSVSSTSYDRSSIISNANKHSRSDQNSSVISNSIYVQDDHTRNVDDIPIEEYVYSNSELEEEIIERI</sequence>
<dbReference type="GO" id="GO:0005509">
    <property type="term" value="F:calcium ion binding"/>
    <property type="evidence" value="ECO:0007669"/>
    <property type="project" value="InterPro"/>
</dbReference>
<feature type="transmembrane region" description="Helical" evidence="3">
    <location>
        <begin position="734"/>
        <end position="759"/>
    </location>
</feature>